<sequence>MVEPVGDIYCLAIVFLIHVASQYKYVLLFTEILINVADSYDQTDLYLMAGNSSRGHILDLHMICLYQDHQVWDLWFTTQVTGSPF</sequence>
<organism evidence="1 2">
    <name type="scientific">Dreissena polymorpha</name>
    <name type="common">Zebra mussel</name>
    <name type="synonym">Mytilus polymorpha</name>
    <dbReference type="NCBI Taxonomy" id="45954"/>
    <lineage>
        <taxon>Eukaryota</taxon>
        <taxon>Metazoa</taxon>
        <taxon>Spiralia</taxon>
        <taxon>Lophotrochozoa</taxon>
        <taxon>Mollusca</taxon>
        <taxon>Bivalvia</taxon>
        <taxon>Autobranchia</taxon>
        <taxon>Heteroconchia</taxon>
        <taxon>Euheterodonta</taxon>
        <taxon>Imparidentia</taxon>
        <taxon>Neoheterodontei</taxon>
        <taxon>Myida</taxon>
        <taxon>Dreissenoidea</taxon>
        <taxon>Dreissenidae</taxon>
        <taxon>Dreissena</taxon>
    </lineage>
</organism>
<dbReference type="Proteomes" id="UP000828390">
    <property type="component" value="Unassembled WGS sequence"/>
</dbReference>
<gene>
    <name evidence="1" type="ORF">DPMN_057914</name>
</gene>
<evidence type="ECO:0000313" key="2">
    <source>
        <dbReference type="Proteomes" id="UP000828390"/>
    </source>
</evidence>
<evidence type="ECO:0000313" key="1">
    <source>
        <dbReference type="EMBL" id="KAH3715208.1"/>
    </source>
</evidence>
<dbReference type="EMBL" id="JAIWYP010000013">
    <property type="protein sequence ID" value="KAH3715208.1"/>
    <property type="molecule type" value="Genomic_DNA"/>
</dbReference>
<name>A0A9D4C0T4_DREPO</name>
<protein>
    <submittedName>
        <fullName evidence="1">Uncharacterized protein</fullName>
    </submittedName>
</protein>
<accession>A0A9D4C0T4</accession>
<comment type="caution">
    <text evidence="1">The sequence shown here is derived from an EMBL/GenBank/DDBJ whole genome shotgun (WGS) entry which is preliminary data.</text>
</comment>
<proteinExistence type="predicted"/>
<reference evidence="1" key="2">
    <citation type="submission" date="2020-11" db="EMBL/GenBank/DDBJ databases">
        <authorList>
            <person name="McCartney M.A."/>
            <person name="Auch B."/>
            <person name="Kono T."/>
            <person name="Mallez S."/>
            <person name="Becker A."/>
            <person name="Gohl D.M."/>
            <person name="Silverstein K.A.T."/>
            <person name="Koren S."/>
            <person name="Bechman K.B."/>
            <person name="Herman A."/>
            <person name="Abrahante J.E."/>
            <person name="Garbe J."/>
        </authorList>
    </citation>
    <scope>NUCLEOTIDE SEQUENCE</scope>
    <source>
        <strain evidence="1">Duluth1</strain>
        <tissue evidence="1">Whole animal</tissue>
    </source>
</reference>
<dbReference type="AlphaFoldDB" id="A0A9D4C0T4"/>
<reference evidence="1" key="1">
    <citation type="journal article" date="2019" name="bioRxiv">
        <title>The Genome of the Zebra Mussel, Dreissena polymorpha: A Resource for Invasive Species Research.</title>
        <authorList>
            <person name="McCartney M.A."/>
            <person name="Auch B."/>
            <person name="Kono T."/>
            <person name="Mallez S."/>
            <person name="Zhang Y."/>
            <person name="Obille A."/>
            <person name="Becker A."/>
            <person name="Abrahante J.E."/>
            <person name="Garbe J."/>
            <person name="Badalamenti J.P."/>
            <person name="Herman A."/>
            <person name="Mangelson H."/>
            <person name="Liachko I."/>
            <person name="Sullivan S."/>
            <person name="Sone E.D."/>
            <person name="Koren S."/>
            <person name="Silverstein K.A.T."/>
            <person name="Beckman K.B."/>
            <person name="Gohl D.M."/>
        </authorList>
    </citation>
    <scope>NUCLEOTIDE SEQUENCE</scope>
    <source>
        <strain evidence="1">Duluth1</strain>
        <tissue evidence="1">Whole animal</tissue>
    </source>
</reference>
<keyword evidence="2" id="KW-1185">Reference proteome</keyword>